<dbReference type="AlphaFoldDB" id="A0A540NH20"/>
<dbReference type="EMBL" id="VIEB01000052">
    <property type="protein sequence ID" value="TQE09810.1"/>
    <property type="molecule type" value="Genomic_DNA"/>
</dbReference>
<comment type="caution">
    <text evidence="1">The sequence shown here is derived from an EMBL/GenBank/DDBJ whole genome shotgun (WGS) entry which is preliminary data.</text>
</comment>
<accession>A0A540NH20</accession>
<proteinExistence type="predicted"/>
<keyword evidence="2" id="KW-1185">Reference proteome</keyword>
<name>A0A540NH20_MALBA</name>
<gene>
    <name evidence="1" type="ORF">C1H46_004584</name>
</gene>
<organism evidence="1 2">
    <name type="scientific">Malus baccata</name>
    <name type="common">Siberian crab apple</name>
    <name type="synonym">Pyrus baccata</name>
    <dbReference type="NCBI Taxonomy" id="106549"/>
    <lineage>
        <taxon>Eukaryota</taxon>
        <taxon>Viridiplantae</taxon>
        <taxon>Streptophyta</taxon>
        <taxon>Embryophyta</taxon>
        <taxon>Tracheophyta</taxon>
        <taxon>Spermatophyta</taxon>
        <taxon>Magnoliopsida</taxon>
        <taxon>eudicotyledons</taxon>
        <taxon>Gunneridae</taxon>
        <taxon>Pentapetalae</taxon>
        <taxon>rosids</taxon>
        <taxon>fabids</taxon>
        <taxon>Rosales</taxon>
        <taxon>Rosaceae</taxon>
        <taxon>Amygdaloideae</taxon>
        <taxon>Maleae</taxon>
        <taxon>Malus</taxon>
    </lineage>
</organism>
<reference evidence="1 2" key="1">
    <citation type="journal article" date="2019" name="G3 (Bethesda)">
        <title>Sequencing of a Wild Apple (Malus baccata) Genome Unravels the Differences Between Cultivated and Wild Apple Species Regarding Disease Resistance and Cold Tolerance.</title>
        <authorList>
            <person name="Chen X."/>
        </authorList>
    </citation>
    <scope>NUCLEOTIDE SEQUENCE [LARGE SCALE GENOMIC DNA]</scope>
    <source>
        <strain evidence="2">cv. Shandingzi</strain>
        <tissue evidence="1">Leaves</tissue>
    </source>
</reference>
<evidence type="ECO:0000313" key="2">
    <source>
        <dbReference type="Proteomes" id="UP000315295"/>
    </source>
</evidence>
<sequence length="82" mass="9363">MNVIYSISGGIPISKSSNRAMKNSERALRSGHQVFHVEDIRGGKHQKPNWDPICFYSEEERSIIYPHNDPLIVEAHIANFEV</sequence>
<dbReference type="Proteomes" id="UP000315295">
    <property type="component" value="Unassembled WGS sequence"/>
</dbReference>
<protein>
    <submittedName>
        <fullName evidence="1">Uncharacterized protein</fullName>
    </submittedName>
</protein>
<evidence type="ECO:0000313" key="1">
    <source>
        <dbReference type="EMBL" id="TQE09810.1"/>
    </source>
</evidence>